<accession>A0A6A6JBT9</accession>
<reference evidence="4" key="1">
    <citation type="journal article" date="2020" name="Stud. Mycol.">
        <title>101 Dothideomycetes genomes: a test case for predicting lifestyles and emergence of pathogens.</title>
        <authorList>
            <person name="Haridas S."/>
            <person name="Albert R."/>
            <person name="Binder M."/>
            <person name="Bloem J."/>
            <person name="Labutti K."/>
            <person name="Salamov A."/>
            <person name="Andreopoulos B."/>
            <person name="Baker S."/>
            <person name="Barry K."/>
            <person name="Bills G."/>
            <person name="Bluhm B."/>
            <person name="Cannon C."/>
            <person name="Castanera R."/>
            <person name="Culley D."/>
            <person name="Daum C."/>
            <person name="Ezra D."/>
            <person name="Gonzalez J."/>
            <person name="Henrissat B."/>
            <person name="Kuo A."/>
            <person name="Liang C."/>
            <person name="Lipzen A."/>
            <person name="Lutzoni F."/>
            <person name="Magnuson J."/>
            <person name="Mondo S."/>
            <person name="Nolan M."/>
            <person name="Ohm R."/>
            <person name="Pangilinan J."/>
            <person name="Park H.-J."/>
            <person name="Ramirez L."/>
            <person name="Alfaro M."/>
            <person name="Sun H."/>
            <person name="Tritt A."/>
            <person name="Yoshinaga Y."/>
            <person name="Zwiers L.-H."/>
            <person name="Turgeon B."/>
            <person name="Goodwin S."/>
            <person name="Spatafora J."/>
            <person name="Crous P."/>
            <person name="Grigoriev I."/>
        </authorList>
    </citation>
    <scope>NUCLEOTIDE SEQUENCE</scope>
    <source>
        <strain evidence="4">CBS 379.55</strain>
    </source>
</reference>
<dbReference type="Pfam" id="PF08313">
    <property type="entry name" value="SCA7"/>
    <property type="match status" value="1"/>
</dbReference>
<dbReference type="PROSITE" id="PS51505">
    <property type="entry name" value="SCA7"/>
    <property type="match status" value="1"/>
</dbReference>
<dbReference type="EMBL" id="ML986510">
    <property type="protein sequence ID" value="KAF2273458.1"/>
    <property type="molecule type" value="Genomic_DNA"/>
</dbReference>
<dbReference type="Pfam" id="PF24883">
    <property type="entry name" value="NPHP3_N"/>
    <property type="match status" value="1"/>
</dbReference>
<organism evidence="4 5">
    <name type="scientific">Westerdykella ornata</name>
    <dbReference type="NCBI Taxonomy" id="318751"/>
    <lineage>
        <taxon>Eukaryota</taxon>
        <taxon>Fungi</taxon>
        <taxon>Dikarya</taxon>
        <taxon>Ascomycota</taxon>
        <taxon>Pezizomycotina</taxon>
        <taxon>Dothideomycetes</taxon>
        <taxon>Pleosporomycetidae</taxon>
        <taxon>Pleosporales</taxon>
        <taxon>Sporormiaceae</taxon>
        <taxon>Westerdykella</taxon>
    </lineage>
</organism>
<keyword evidence="1" id="KW-0677">Repeat</keyword>
<dbReference type="PANTHER" id="PTHR10039">
    <property type="entry name" value="AMELOGENIN"/>
    <property type="match status" value="1"/>
</dbReference>
<proteinExistence type="predicted"/>
<gene>
    <name evidence="4" type="ORF">EI97DRAFT_436108</name>
</gene>
<sequence length="1505" mass="168906">MARQLKASRVSTLALSTMRDAFEGLANTITPADSEIVKSASNLDQVRAAAEEIETQLAARQTLRNMRRLTPLLNGLEHYAKAVEVLCNGTPYLAWIWSPITLVLRVASEYVEAFEAIMKGYSRIAESLKRFSILNETFSTNTGFQETLAVFYADILEFHKHAYKFVRRKGWRLLFHTSWGRFQRRFDNILEDLRCHGELIDLEANARDISEAHRMRQQLCTWREESLESVKRQEEQQTTKEYKELLSWLKVDETEQVSIFDGIAEVGTKYPGTCGWILQHPKINDWLKQKSDCRFIWLRGSPGSGKSVLSAQLVKFLSMNCTVVTHFCTYAYPNSTKYEWILRSILIQLVLGHDELVAHMYRECGLNKRSPSLSTLEQLVDVMLKGISENPRESRSIWIVVDGLDECEPEKQPRLLSLLNQMSARRGSEDGYVCKVLVSSRTSVVLKKRLKNGEVVPLSDEQQKPSLKAAIKQYTCRRMQLDVLGDKIRALDLEPTELQEIQSLISVKSDGMFLYARLVLDHLAANIFYSGAEIIECVRTLPKGLHEFYEKIMAQILARLDSRSVDRIRCILGWIAFSKRPLKRLEFLSALSFSSGSFDVDRLVPHYVLDACSPLIEERKDTSFAFIHVSVKDYLQSSGVSLLLKEQETLREHGQATFACLLSGLEAFSNTTTCNGQMRNLRLVKGLHGFHVYATEYWTDYLLNEAVSGFDTSSTFFRLANVLSEKLEKLTGIPIELETADTIDERLSSIKQYKVLYRQVRGALIARSLKQLQTQLMIETGPGNGQIPSCSSPPKGSITILLESYQNAVKHLVNQDSCPGASAEDLELFKRVFRTSAYTCRLHTCPSATTGFESEEARHDHEMGHAGGFRCSAPLCQYPPFRSAQLLKNHVAHCHNPTPPFRSLRRVGQLPTGGHDFVHWSRNPAGETRVRLRSGNDNHSGIATAPIEEPVDKLSQQVLSVGIPDRQDESRDGGPAALDFDTLISLGPSHFDFDALLNGADVNSQPSGSGTQTGLLNDSSPYAGLPPKRPRRAVVMPGQSVQPPSKPAPDVLEAPIPQMGTGGSNVSQNYLAPVDPTYTPTLSVHNTLPESIKCICSNFLPASTSQCRRCATCGGIHHIRCYRQLPKYVEGFEQFCASCFHQSLPPAVTSIQEVYPNRVSTNDPSGNDGTAPAREMNEQHVPVHGQAIWSCHAPTLVDPSRFYHELCFPAALISEDPLCYLCGTKREYLPTKSQLISHVSGHRLGLCDSTAMYHDFKEFCKHFREFHGASYVSWDKGKFEGFFRRGVHLNAKPGRNGRNALSTDSGTVDPAGPRINNSVSTSNTSATALNPDVRVKITNQSKDERKRKRTGDNSGNSVMAKWPSPCIECGKMFNSMRERDLHVSNSHFELAAWPRYKCLRCGFSIREALSTTCWSLLSYHIFSCQNGLKLFREKMMASYGDDYTQFDLDRQCGVMDRHGVPCNKPLSCSKHTGESKKSVPGRNQPFADLLERELSGEYRLLSTEY</sequence>
<dbReference type="SMART" id="SM00355">
    <property type="entry name" value="ZnF_C2H2"/>
    <property type="match status" value="4"/>
</dbReference>
<feature type="region of interest" description="Disordered" evidence="2">
    <location>
        <begin position="1003"/>
        <end position="1031"/>
    </location>
</feature>
<name>A0A6A6JBT9_WESOR</name>
<evidence type="ECO:0000256" key="2">
    <source>
        <dbReference type="SAM" id="MobiDB-lite"/>
    </source>
</evidence>
<evidence type="ECO:0000259" key="3">
    <source>
        <dbReference type="PROSITE" id="PS51505"/>
    </source>
</evidence>
<keyword evidence="5" id="KW-1185">Reference proteome</keyword>
<evidence type="ECO:0000256" key="1">
    <source>
        <dbReference type="ARBA" id="ARBA00022737"/>
    </source>
</evidence>
<dbReference type="PROSITE" id="PS00028">
    <property type="entry name" value="ZINC_FINGER_C2H2_1"/>
    <property type="match status" value="1"/>
</dbReference>
<dbReference type="InterPro" id="IPR027417">
    <property type="entry name" value="P-loop_NTPase"/>
</dbReference>
<dbReference type="InterPro" id="IPR013243">
    <property type="entry name" value="SCA7_dom"/>
</dbReference>
<feature type="compositionally biased region" description="Polar residues" evidence="2">
    <location>
        <begin position="1003"/>
        <end position="1020"/>
    </location>
</feature>
<dbReference type="GeneID" id="54552198"/>
<protein>
    <recommendedName>
        <fullName evidence="3">SCA7 domain-containing protein</fullName>
    </recommendedName>
</protein>
<dbReference type="RefSeq" id="XP_033650997.1">
    <property type="nucleotide sequence ID" value="XM_033799023.1"/>
</dbReference>
<evidence type="ECO:0000313" key="4">
    <source>
        <dbReference type="EMBL" id="KAF2273458.1"/>
    </source>
</evidence>
<dbReference type="OrthoDB" id="7464126at2759"/>
<dbReference type="InterPro" id="IPR056125">
    <property type="entry name" value="DUF7708"/>
</dbReference>
<dbReference type="PANTHER" id="PTHR10039:SF14">
    <property type="entry name" value="NACHT DOMAIN-CONTAINING PROTEIN"/>
    <property type="match status" value="1"/>
</dbReference>
<dbReference type="InterPro" id="IPR056884">
    <property type="entry name" value="NPHP3-like_N"/>
</dbReference>
<dbReference type="Pfam" id="PF24809">
    <property type="entry name" value="DUF7708"/>
    <property type="match status" value="1"/>
</dbReference>
<dbReference type="Proteomes" id="UP000800097">
    <property type="component" value="Unassembled WGS sequence"/>
</dbReference>
<feature type="compositionally biased region" description="Low complexity" evidence="2">
    <location>
        <begin position="1316"/>
        <end position="1330"/>
    </location>
</feature>
<dbReference type="Gene3D" id="3.40.50.300">
    <property type="entry name" value="P-loop containing nucleotide triphosphate hydrolases"/>
    <property type="match status" value="1"/>
</dbReference>
<feature type="region of interest" description="Disordered" evidence="2">
    <location>
        <begin position="1293"/>
        <end position="1359"/>
    </location>
</feature>
<evidence type="ECO:0000313" key="5">
    <source>
        <dbReference type="Proteomes" id="UP000800097"/>
    </source>
</evidence>
<dbReference type="SUPFAM" id="SSF52540">
    <property type="entry name" value="P-loop containing nucleoside triphosphate hydrolases"/>
    <property type="match status" value="1"/>
</dbReference>
<dbReference type="InterPro" id="IPR013087">
    <property type="entry name" value="Znf_C2H2_type"/>
</dbReference>
<feature type="domain" description="SCA7" evidence="3">
    <location>
        <begin position="1439"/>
        <end position="1505"/>
    </location>
</feature>